<dbReference type="RefSeq" id="WP_149567336.1">
    <property type="nucleotide sequence ID" value="NZ_CP035807.1"/>
</dbReference>
<gene>
    <name evidence="1" type="ORF">EW093_04980</name>
</gene>
<evidence type="ECO:0000313" key="1">
    <source>
        <dbReference type="EMBL" id="QEN04079.1"/>
    </source>
</evidence>
<protein>
    <submittedName>
        <fullName evidence="1">Uncharacterized protein</fullName>
    </submittedName>
</protein>
<reference evidence="1 2" key="2">
    <citation type="submission" date="2019-09" db="EMBL/GenBank/DDBJ databases">
        <title>Complete Genome Sequence and Methylome Analysis of free living Spirochaetas.</title>
        <authorList>
            <person name="Leshcheva N."/>
            <person name="Mikheeva N."/>
        </authorList>
    </citation>
    <scope>NUCLEOTIDE SEQUENCE [LARGE SCALE GENOMIC DNA]</scope>
    <source>
        <strain evidence="1 2">P</strain>
    </source>
</reference>
<dbReference type="AlphaFoldDB" id="A0A5C1QB37"/>
<organism evidence="1 2">
    <name type="scientific">Thiospirochaeta perfilievii</name>
    <dbReference type="NCBI Taxonomy" id="252967"/>
    <lineage>
        <taxon>Bacteria</taxon>
        <taxon>Pseudomonadati</taxon>
        <taxon>Spirochaetota</taxon>
        <taxon>Spirochaetia</taxon>
        <taxon>Spirochaetales</taxon>
        <taxon>Spirochaetaceae</taxon>
        <taxon>Thiospirochaeta</taxon>
    </lineage>
</organism>
<dbReference type="EMBL" id="CP035807">
    <property type="protein sequence ID" value="QEN04079.1"/>
    <property type="molecule type" value="Genomic_DNA"/>
</dbReference>
<evidence type="ECO:0000313" key="2">
    <source>
        <dbReference type="Proteomes" id="UP000323824"/>
    </source>
</evidence>
<name>A0A5C1QB37_9SPIO</name>
<sequence>MGIGSNEAVIKMEQDFEDSIRNEAIEEIINEYGEDVKNFDDLVEDRVNDKMIQIDDNFRNGIN</sequence>
<accession>A0A5C1QB37</accession>
<proteinExistence type="predicted"/>
<reference evidence="1 2" key="1">
    <citation type="submission" date="2019-02" db="EMBL/GenBank/DDBJ databases">
        <authorList>
            <person name="Fomenkov A."/>
            <person name="Dubinina G."/>
            <person name="Grabovich M."/>
            <person name="Vincze T."/>
            <person name="Roberts R.J."/>
        </authorList>
    </citation>
    <scope>NUCLEOTIDE SEQUENCE [LARGE SCALE GENOMIC DNA]</scope>
    <source>
        <strain evidence="1 2">P</strain>
    </source>
</reference>
<dbReference type="KEGG" id="sper:EW093_04980"/>
<dbReference type="Proteomes" id="UP000323824">
    <property type="component" value="Chromosome"/>
</dbReference>
<keyword evidence="2" id="KW-1185">Reference proteome</keyword>